<dbReference type="InterPro" id="IPR036388">
    <property type="entry name" value="WH-like_DNA-bd_sf"/>
</dbReference>
<comment type="caution">
    <text evidence="2">The sequence shown here is derived from an EMBL/GenBank/DDBJ whole genome shotgun (WGS) entry which is preliminary data.</text>
</comment>
<name>A0A926KTZ8_9BACL</name>
<accession>A0A926KTZ8</accession>
<dbReference type="Gene3D" id="1.10.10.10">
    <property type="entry name" value="Winged helix-like DNA-binding domain superfamily/Winged helix DNA-binding domain"/>
    <property type="match status" value="1"/>
</dbReference>
<feature type="domain" description="Transcription regulator PadR N-terminal" evidence="1">
    <location>
        <begin position="7"/>
        <end position="80"/>
    </location>
</feature>
<dbReference type="SUPFAM" id="SSF46785">
    <property type="entry name" value="Winged helix' DNA-binding domain"/>
    <property type="match status" value="1"/>
</dbReference>
<protein>
    <submittedName>
        <fullName evidence="2">PadR family transcriptional regulator</fullName>
    </submittedName>
</protein>
<keyword evidence="3" id="KW-1185">Reference proteome</keyword>
<dbReference type="PANTHER" id="PTHR43252:SF6">
    <property type="entry name" value="NEGATIVE TRANSCRIPTION REGULATOR PADR"/>
    <property type="match status" value="1"/>
</dbReference>
<evidence type="ECO:0000259" key="1">
    <source>
        <dbReference type="Pfam" id="PF03551"/>
    </source>
</evidence>
<organism evidence="2 3">
    <name type="scientific">Paenibacillus sedimenti</name>
    <dbReference type="NCBI Taxonomy" id="2770274"/>
    <lineage>
        <taxon>Bacteria</taxon>
        <taxon>Bacillati</taxon>
        <taxon>Bacillota</taxon>
        <taxon>Bacilli</taxon>
        <taxon>Bacillales</taxon>
        <taxon>Paenibacillaceae</taxon>
        <taxon>Paenibacillus</taxon>
    </lineage>
</organism>
<proteinExistence type="predicted"/>
<dbReference type="EMBL" id="JACVVD010000014">
    <property type="protein sequence ID" value="MBD0384000.1"/>
    <property type="molecule type" value="Genomic_DNA"/>
</dbReference>
<dbReference type="Pfam" id="PF03551">
    <property type="entry name" value="PadR"/>
    <property type="match status" value="1"/>
</dbReference>
<dbReference type="InterPro" id="IPR005149">
    <property type="entry name" value="Tscrpt_reg_PadR_N"/>
</dbReference>
<dbReference type="PANTHER" id="PTHR43252">
    <property type="entry name" value="TRANSCRIPTIONAL REGULATOR YQJI"/>
    <property type="match status" value="1"/>
</dbReference>
<dbReference type="Proteomes" id="UP000650466">
    <property type="component" value="Unassembled WGS sequence"/>
</dbReference>
<sequence length="182" mass="20935">MKAQDVILGILMDGTKSGYDIKKDFETVFSYFYDASFGSVYPALKVMEKEELIVKETVIQEGKPNKHVYAVTDKGREAFHAYLRSPVTEDIVRSDISTRLFFGQHAEPDLVSSWITDVIREYEESLRIIEQFEQEQGDRMTVTQKICLSLGINSHRNEIETLKAGLVMLREHQDNLRSHGEE</sequence>
<dbReference type="AlphaFoldDB" id="A0A926KTZ8"/>
<dbReference type="InterPro" id="IPR036390">
    <property type="entry name" value="WH_DNA-bd_sf"/>
</dbReference>
<reference evidence="2" key="1">
    <citation type="submission" date="2020-09" db="EMBL/GenBank/DDBJ databases">
        <title>Draft Genome Sequence of Paenibacillus sp. WST5.</title>
        <authorList>
            <person name="Bao Z."/>
        </authorList>
    </citation>
    <scope>NUCLEOTIDE SEQUENCE</scope>
    <source>
        <strain evidence="2">WST5</strain>
    </source>
</reference>
<gene>
    <name evidence="2" type="ORF">ICC18_28510</name>
</gene>
<dbReference type="Gene3D" id="6.10.140.1570">
    <property type="match status" value="1"/>
</dbReference>
<dbReference type="RefSeq" id="WP_188177776.1">
    <property type="nucleotide sequence ID" value="NZ_JACVVD010000014.1"/>
</dbReference>
<evidence type="ECO:0000313" key="2">
    <source>
        <dbReference type="EMBL" id="MBD0384000.1"/>
    </source>
</evidence>
<evidence type="ECO:0000313" key="3">
    <source>
        <dbReference type="Proteomes" id="UP000650466"/>
    </source>
</evidence>